<keyword evidence="1" id="KW-0472">Membrane</keyword>
<keyword evidence="1" id="KW-0812">Transmembrane</keyword>
<reference evidence="2 3" key="1">
    <citation type="journal article" date="2009" name="Int. J. Syst. Evol. Microbiol.">
        <title>Paenibacillus contaminans sp. nov., isolated from a contaminated laboratory plate.</title>
        <authorList>
            <person name="Chou J.H."/>
            <person name="Lee J.H."/>
            <person name="Lin M.C."/>
            <person name="Chang P.S."/>
            <person name="Arun A.B."/>
            <person name="Young C.C."/>
            <person name="Chen W.M."/>
        </authorList>
    </citation>
    <scope>NUCLEOTIDE SEQUENCE [LARGE SCALE GENOMIC DNA]</scope>
    <source>
        <strain evidence="2 3">CKOBP-6</strain>
    </source>
</reference>
<feature type="transmembrane region" description="Helical" evidence="1">
    <location>
        <begin position="54"/>
        <end position="72"/>
    </location>
</feature>
<organism evidence="2 3">
    <name type="scientific">Paenibacillus contaminans</name>
    <dbReference type="NCBI Taxonomy" id="450362"/>
    <lineage>
        <taxon>Bacteria</taxon>
        <taxon>Bacillati</taxon>
        <taxon>Bacillota</taxon>
        <taxon>Bacilli</taxon>
        <taxon>Bacillales</taxon>
        <taxon>Paenibacillaceae</taxon>
        <taxon>Paenibacillus</taxon>
    </lineage>
</organism>
<comment type="caution">
    <text evidence="2">The sequence shown here is derived from an EMBL/GenBank/DDBJ whole genome shotgun (WGS) entry which is preliminary data.</text>
</comment>
<accession>A0A329LSJ4</accession>
<evidence type="ECO:0000256" key="1">
    <source>
        <dbReference type="SAM" id="Phobius"/>
    </source>
</evidence>
<evidence type="ECO:0000313" key="3">
    <source>
        <dbReference type="Proteomes" id="UP000250369"/>
    </source>
</evidence>
<sequence>MTSIKSILYKIFGLSGNFENKIQAFNVWLHLIVWLLWNVMIIFGMVIYRAYNMFFIGLINSLLFVLFVRFLYKVRGIR</sequence>
<dbReference type="Proteomes" id="UP000250369">
    <property type="component" value="Unassembled WGS sequence"/>
</dbReference>
<name>A0A329LSJ4_9BACL</name>
<dbReference type="EMBL" id="QMFB01000045">
    <property type="protein sequence ID" value="RAV10136.1"/>
    <property type="molecule type" value="Genomic_DNA"/>
</dbReference>
<protein>
    <submittedName>
        <fullName evidence="2">Uncharacterized protein</fullName>
    </submittedName>
</protein>
<feature type="transmembrane region" description="Helical" evidence="1">
    <location>
        <begin position="27"/>
        <end position="48"/>
    </location>
</feature>
<dbReference type="AlphaFoldDB" id="A0A329LSJ4"/>
<proteinExistence type="predicted"/>
<gene>
    <name evidence="2" type="ORF">DQG23_38480</name>
</gene>
<keyword evidence="3" id="KW-1185">Reference proteome</keyword>
<keyword evidence="1" id="KW-1133">Transmembrane helix</keyword>
<evidence type="ECO:0000313" key="2">
    <source>
        <dbReference type="EMBL" id="RAV10136.1"/>
    </source>
</evidence>